<protein>
    <submittedName>
        <fullName evidence="1">Uncharacterized protein</fullName>
    </submittedName>
</protein>
<proteinExistence type="predicted"/>
<dbReference type="AlphaFoldDB" id="A0A814D4W3"/>
<evidence type="ECO:0000313" key="1">
    <source>
        <dbReference type="EMBL" id="CAF0950913.1"/>
    </source>
</evidence>
<organism evidence="1 2">
    <name type="scientific">Brachionus calyciflorus</name>
    <dbReference type="NCBI Taxonomy" id="104777"/>
    <lineage>
        <taxon>Eukaryota</taxon>
        <taxon>Metazoa</taxon>
        <taxon>Spiralia</taxon>
        <taxon>Gnathifera</taxon>
        <taxon>Rotifera</taxon>
        <taxon>Eurotatoria</taxon>
        <taxon>Monogononta</taxon>
        <taxon>Pseudotrocha</taxon>
        <taxon>Ploima</taxon>
        <taxon>Brachionidae</taxon>
        <taxon>Brachionus</taxon>
    </lineage>
</organism>
<dbReference type="Proteomes" id="UP000663879">
    <property type="component" value="Unassembled WGS sequence"/>
</dbReference>
<comment type="caution">
    <text evidence="1">The sequence shown here is derived from an EMBL/GenBank/DDBJ whole genome shotgun (WGS) entry which is preliminary data.</text>
</comment>
<gene>
    <name evidence="1" type="ORF">OXX778_LOCUS13937</name>
</gene>
<keyword evidence="2" id="KW-1185">Reference proteome</keyword>
<accession>A0A814D4W3</accession>
<reference evidence="1" key="1">
    <citation type="submission" date="2021-02" db="EMBL/GenBank/DDBJ databases">
        <authorList>
            <person name="Nowell W R."/>
        </authorList>
    </citation>
    <scope>NUCLEOTIDE SEQUENCE</scope>
    <source>
        <strain evidence="1">Ploen Becks lab</strain>
    </source>
</reference>
<sequence>MEYLFYDRGLTIGDNAQKICILFQNALEKLQAETFILKPDLKECSKKMSNGKLIRTILADFIIPLDLKTSMANDSFKKFIESLCEIQDYISELCRHLLDGEVIEFYLKESFTKETRLNVKNVDFYLLEGFMMEGKTEFLNNLGSIQNCAKIYEQSEKWRKENKLKESILNTCPIIIPVIYYIDYIADLRNKSNQMIDKISGDNFTFFKDRSEFCNYAFSKLRKEPVDDTIIFVHDTLTALTLLDIMPELARISIKLHVMYHVDDEYIPWPIGDHRKFEKDFFKSKQDFINTARAYYDFLDQSIRKKFKISDSFWN</sequence>
<name>A0A814D4W3_9BILA</name>
<dbReference type="EMBL" id="CAJNOC010002778">
    <property type="protein sequence ID" value="CAF0950913.1"/>
    <property type="molecule type" value="Genomic_DNA"/>
</dbReference>
<evidence type="ECO:0000313" key="2">
    <source>
        <dbReference type="Proteomes" id="UP000663879"/>
    </source>
</evidence>